<proteinExistence type="predicted"/>
<dbReference type="AlphaFoldDB" id="A0A6C0LV45"/>
<name>A0A6C0LV45_9ZZZZ</name>
<organism evidence="1">
    <name type="scientific">viral metagenome</name>
    <dbReference type="NCBI Taxonomy" id="1070528"/>
    <lineage>
        <taxon>unclassified sequences</taxon>
        <taxon>metagenomes</taxon>
        <taxon>organismal metagenomes</taxon>
    </lineage>
</organism>
<evidence type="ECO:0000313" key="1">
    <source>
        <dbReference type="EMBL" id="QHU33434.1"/>
    </source>
</evidence>
<dbReference type="EMBL" id="MN740557">
    <property type="protein sequence ID" value="QHU33434.1"/>
    <property type="molecule type" value="Genomic_DNA"/>
</dbReference>
<reference evidence="1" key="1">
    <citation type="journal article" date="2020" name="Nature">
        <title>Giant virus diversity and host interactions through global metagenomics.</title>
        <authorList>
            <person name="Schulz F."/>
            <person name="Roux S."/>
            <person name="Paez-Espino D."/>
            <person name="Jungbluth S."/>
            <person name="Walsh D.A."/>
            <person name="Denef V.J."/>
            <person name="McMahon K.D."/>
            <person name="Konstantinidis K.T."/>
            <person name="Eloe-Fadrosh E.A."/>
            <person name="Kyrpides N.C."/>
            <person name="Woyke T."/>
        </authorList>
    </citation>
    <scope>NUCLEOTIDE SEQUENCE</scope>
    <source>
        <strain evidence="1">GVMAG-S-1016704-121</strain>
    </source>
</reference>
<sequence>MSMDVIILDVFTADILIFGEMFTYATENAW</sequence>
<protein>
    <submittedName>
        <fullName evidence="1">Uncharacterized protein</fullName>
    </submittedName>
</protein>
<accession>A0A6C0LV45</accession>